<reference evidence="1" key="1">
    <citation type="journal article" date="2017" name="J. Phycol.">
        <title>Analysis of chloroplast genomes and a supermatrix inform reclassification of the Rhodomelaceae (Rhodophyta).</title>
        <authorList>
            <person name="Diaz-Tapia P."/>
            <person name="Maggs C.A."/>
            <person name="West J.A."/>
            <person name="Verbruggen H."/>
        </authorList>
    </citation>
    <scope>NUCLEOTIDE SEQUENCE</scope>
    <source>
        <strain evidence="1">PD0001</strain>
    </source>
</reference>
<gene>
    <name evidence="1" type="primary">orf50</name>
</gene>
<evidence type="ECO:0000313" key="1">
    <source>
        <dbReference type="EMBL" id="ARW65081.1"/>
    </source>
</evidence>
<geneLocation type="chloroplast" evidence="1"/>
<protein>
    <submittedName>
        <fullName evidence="1">Uncharacterized protein</fullName>
    </submittedName>
</protein>
<keyword evidence="1" id="KW-0150">Chloroplast</keyword>
<sequence length="50" mass="5989">MILCFYNLIIKPLTIYKFSVNIKKPFNLLDNSMYIILILFRAPKKIIKKN</sequence>
<keyword evidence="1" id="KW-0934">Plastid</keyword>
<name>A0A1Z1MH42_9FLOR</name>
<accession>A0A1Z1MH42</accession>
<proteinExistence type="predicted"/>
<dbReference type="AlphaFoldDB" id="A0A1Z1MH42"/>
<organism evidence="1">
    <name type="scientific">Polysiphonia sertularioides</name>
    <dbReference type="NCBI Taxonomy" id="945028"/>
    <lineage>
        <taxon>Eukaryota</taxon>
        <taxon>Rhodophyta</taxon>
        <taxon>Florideophyceae</taxon>
        <taxon>Rhodymeniophycidae</taxon>
        <taxon>Ceramiales</taxon>
        <taxon>Rhodomelaceae</taxon>
        <taxon>Polysiphonioideae</taxon>
        <taxon>Polysiphonia</taxon>
    </lineage>
</organism>
<dbReference type="EMBL" id="MF101435">
    <property type="protein sequence ID" value="ARW65081.1"/>
    <property type="molecule type" value="Genomic_DNA"/>
</dbReference>